<organism evidence="2">
    <name type="scientific">Cyprideis torosa</name>
    <dbReference type="NCBI Taxonomy" id="163714"/>
    <lineage>
        <taxon>Eukaryota</taxon>
        <taxon>Metazoa</taxon>
        <taxon>Ecdysozoa</taxon>
        <taxon>Arthropoda</taxon>
        <taxon>Crustacea</taxon>
        <taxon>Oligostraca</taxon>
        <taxon>Ostracoda</taxon>
        <taxon>Podocopa</taxon>
        <taxon>Podocopida</taxon>
        <taxon>Cytherocopina</taxon>
        <taxon>Cytheroidea</taxon>
        <taxon>Cytherideidae</taxon>
        <taxon>Cyprideis</taxon>
    </lineage>
</organism>
<dbReference type="OrthoDB" id="6366568at2759"/>
<feature type="non-terminal residue" evidence="2">
    <location>
        <position position="228"/>
    </location>
</feature>
<dbReference type="GO" id="GO:0006623">
    <property type="term" value="P:protein targeting to vacuole"/>
    <property type="evidence" value="ECO:0007669"/>
    <property type="project" value="TreeGrafter"/>
</dbReference>
<reference evidence="2" key="1">
    <citation type="submission" date="2020-11" db="EMBL/GenBank/DDBJ databases">
        <authorList>
            <person name="Tran Van P."/>
        </authorList>
    </citation>
    <scope>NUCLEOTIDE SEQUENCE</scope>
</reference>
<dbReference type="EMBL" id="OB676314">
    <property type="protein sequence ID" value="CAD7236059.1"/>
    <property type="molecule type" value="Genomic_DNA"/>
</dbReference>
<name>A0A7R8WSM3_9CRUS</name>
<dbReference type="GO" id="GO:0045053">
    <property type="term" value="P:protein retention in Golgi apparatus"/>
    <property type="evidence" value="ECO:0007669"/>
    <property type="project" value="TreeGrafter"/>
</dbReference>
<accession>A0A7R8WSM3</accession>
<dbReference type="AlphaFoldDB" id="A0A7R8WSM3"/>
<sequence>MSHRFLLRSSDVLWESRKDLKRFRAIKPETTTALERAYQRYITVAKMDPNAAVPIQAVADLKVDLSTLTQLEPERLKLRRSVRRGIWAHLSSSPHQIRFHLKINTVQIDSQLPHAIYPIAFAPVPPPKSVMAEGPRPFVEMSLVMHRGLNNTFRHFQYVRILVQECHLKIDRYLFDALLPFLTPFKSGYSFESDMEMASSNLHETALLSSARSERMFFTILHLSPLKV</sequence>
<comment type="similarity">
    <text evidence="1">Belongs to the VPS13 family.</text>
</comment>
<protein>
    <submittedName>
        <fullName evidence="2">Uncharacterized protein</fullName>
    </submittedName>
</protein>
<dbReference type="PANTHER" id="PTHR16166:SF93">
    <property type="entry name" value="INTERMEMBRANE LIPID TRANSFER PROTEIN VPS13"/>
    <property type="match status" value="1"/>
</dbReference>
<proteinExistence type="inferred from homology"/>
<evidence type="ECO:0000256" key="1">
    <source>
        <dbReference type="ARBA" id="ARBA00006545"/>
    </source>
</evidence>
<gene>
    <name evidence="2" type="ORF">CTOB1V02_LOCUS13874</name>
</gene>
<dbReference type="PANTHER" id="PTHR16166">
    <property type="entry name" value="VACUOLAR PROTEIN SORTING-ASSOCIATED PROTEIN VPS13"/>
    <property type="match status" value="1"/>
</dbReference>
<evidence type="ECO:0000313" key="2">
    <source>
        <dbReference type="EMBL" id="CAD7236059.1"/>
    </source>
</evidence>
<dbReference type="InterPro" id="IPR026847">
    <property type="entry name" value="VPS13"/>
</dbReference>